<dbReference type="Proteomes" id="UP000178892">
    <property type="component" value="Unassembled WGS sequence"/>
</dbReference>
<keyword evidence="1" id="KW-0175">Coiled coil</keyword>
<reference evidence="3 4" key="1">
    <citation type="journal article" date="2016" name="Nat. Commun.">
        <title>Thousands of microbial genomes shed light on interconnected biogeochemical processes in an aquifer system.</title>
        <authorList>
            <person name="Anantharaman K."/>
            <person name="Brown C.T."/>
            <person name="Hug L.A."/>
            <person name="Sharon I."/>
            <person name="Castelle C.J."/>
            <person name="Probst A.J."/>
            <person name="Thomas B.C."/>
            <person name="Singh A."/>
            <person name="Wilkins M.J."/>
            <person name="Karaoz U."/>
            <person name="Brodie E.L."/>
            <person name="Williams K.H."/>
            <person name="Hubbard S.S."/>
            <person name="Banfield J.F."/>
        </authorList>
    </citation>
    <scope>NUCLEOTIDE SEQUENCE [LARGE SCALE GENOMIC DNA]</scope>
</reference>
<evidence type="ECO:0000256" key="1">
    <source>
        <dbReference type="SAM" id="Coils"/>
    </source>
</evidence>
<dbReference type="AlphaFoldDB" id="A0A1F5NU94"/>
<organism evidence="3 4">
    <name type="scientific">Candidatus Doudnabacteria bacterium RIFCSPHIGHO2_01_FULL_46_24</name>
    <dbReference type="NCBI Taxonomy" id="1817825"/>
    <lineage>
        <taxon>Bacteria</taxon>
        <taxon>Candidatus Doudnaibacteriota</taxon>
    </lineage>
</organism>
<dbReference type="STRING" id="1817825.A2720_01715"/>
<evidence type="ECO:0000256" key="2">
    <source>
        <dbReference type="SAM" id="Phobius"/>
    </source>
</evidence>
<dbReference type="EMBL" id="MFEL01000010">
    <property type="protein sequence ID" value="OGE81235.1"/>
    <property type="molecule type" value="Genomic_DNA"/>
</dbReference>
<feature type="transmembrane region" description="Helical" evidence="2">
    <location>
        <begin position="21"/>
        <end position="40"/>
    </location>
</feature>
<comment type="caution">
    <text evidence="3">The sequence shown here is derived from an EMBL/GenBank/DDBJ whole genome shotgun (WGS) entry which is preliminary data.</text>
</comment>
<keyword evidence="2" id="KW-1133">Transmembrane helix</keyword>
<keyword evidence="2" id="KW-0812">Transmembrane</keyword>
<gene>
    <name evidence="3" type="ORF">A2720_01715</name>
</gene>
<sequence>MYYANALQAQRTKIKFKYSAYQINLALLVLFLATGATYLFQINSLSTKGYEIRKFEQSIKALETQHKNLEVQSGNLQSINRIRQEANALNFVPAGNPQFIKDSDFALK</sequence>
<evidence type="ECO:0000313" key="3">
    <source>
        <dbReference type="EMBL" id="OGE81235.1"/>
    </source>
</evidence>
<proteinExistence type="predicted"/>
<evidence type="ECO:0008006" key="5">
    <source>
        <dbReference type="Google" id="ProtNLM"/>
    </source>
</evidence>
<accession>A0A1F5NU94</accession>
<evidence type="ECO:0000313" key="4">
    <source>
        <dbReference type="Proteomes" id="UP000178892"/>
    </source>
</evidence>
<feature type="coiled-coil region" evidence="1">
    <location>
        <begin position="52"/>
        <end position="79"/>
    </location>
</feature>
<keyword evidence="2" id="KW-0472">Membrane</keyword>
<protein>
    <recommendedName>
        <fullName evidence="5">Cell division protein FtsL</fullName>
    </recommendedName>
</protein>
<name>A0A1F5NU94_9BACT</name>